<dbReference type="InterPro" id="IPR058792">
    <property type="entry name" value="Beta-barrel_RND_2"/>
</dbReference>
<accession>A0ABU2N8Z3</accession>
<dbReference type="Gene3D" id="2.40.30.170">
    <property type="match status" value="1"/>
</dbReference>
<keyword evidence="4" id="KW-1133">Transmembrane helix</keyword>
<dbReference type="Pfam" id="PF25954">
    <property type="entry name" value="Beta-barrel_RND_2"/>
    <property type="match status" value="1"/>
</dbReference>
<organism evidence="6 7">
    <name type="scientific">Pseudonocardia charpentierae</name>
    <dbReference type="NCBI Taxonomy" id="3075545"/>
    <lineage>
        <taxon>Bacteria</taxon>
        <taxon>Bacillati</taxon>
        <taxon>Actinomycetota</taxon>
        <taxon>Actinomycetes</taxon>
        <taxon>Pseudonocardiales</taxon>
        <taxon>Pseudonocardiaceae</taxon>
        <taxon>Pseudonocardia</taxon>
    </lineage>
</organism>
<keyword evidence="4" id="KW-0472">Membrane</keyword>
<evidence type="ECO:0000256" key="2">
    <source>
        <dbReference type="ARBA" id="ARBA00023054"/>
    </source>
</evidence>
<gene>
    <name evidence="6" type="ORF">RM445_12815</name>
</gene>
<feature type="region of interest" description="Disordered" evidence="3">
    <location>
        <begin position="153"/>
        <end position="283"/>
    </location>
</feature>
<dbReference type="EMBL" id="JAVREJ010000007">
    <property type="protein sequence ID" value="MDT0350407.1"/>
    <property type="molecule type" value="Genomic_DNA"/>
</dbReference>
<feature type="compositionally biased region" description="Low complexity" evidence="3">
    <location>
        <begin position="440"/>
        <end position="450"/>
    </location>
</feature>
<feature type="compositionally biased region" description="Polar residues" evidence="3">
    <location>
        <begin position="157"/>
        <end position="178"/>
    </location>
</feature>
<name>A0ABU2N8Z3_9PSEU</name>
<feature type="compositionally biased region" description="Basic and acidic residues" evidence="3">
    <location>
        <begin position="179"/>
        <end position="194"/>
    </location>
</feature>
<keyword evidence="4" id="KW-0812">Transmembrane</keyword>
<evidence type="ECO:0000259" key="5">
    <source>
        <dbReference type="Pfam" id="PF25954"/>
    </source>
</evidence>
<dbReference type="InterPro" id="IPR050465">
    <property type="entry name" value="UPF0194_transport"/>
</dbReference>
<proteinExistence type="predicted"/>
<dbReference type="Proteomes" id="UP001183202">
    <property type="component" value="Unassembled WGS sequence"/>
</dbReference>
<feature type="transmembrane region" description="Helical" evidence="4">
    <location>
        <begin position="20"/>
        <end position="38"/>
    </location>
</feature>
<feature type="compositionally biased region" description="Gly residues" evidence="3">
    <location>
        <begin position="270"/>
        <end position="282"/>
    </location>
</feature>
<protein>
    <submittedName>
        <fullName evidence="6">Biotin/lipoyl-binding protein</fullName>
    </submittedName>
</protein>
<evidence type="ECO:0000313" key="6">
    <source>
        <dbReference type="EMBL" id="MDT0350407.1"/>
    </source>
</evidence>
<evidence type="ECO:0000256" key="1">
    <source>
        <dbReference type="ARBA" id="ARBA00004196"/>
    </source>
</evidence>
<keyword evidence="7" id="KW-1185">Reference proteome</keyword>
<evidence type="ECO:0000256" key="4">
    <source>
        <dbReference type="SAM" id="Phobius"/>
    </source>
</evidence>
<dbReference type="RefSeq" id="WP_311556441.1">
    <property type="nucleotide sequence ID" value="NZ_JAVREJ010000007.1"/>
</dbReference>
<feature type="domain" description="CusB-like beta-barrel" evidence="5">
    <location>
        <begin position="481"/>
        <end position="551"/>
    </location>
</feature>
<evidence type="ECO:0000313" key="7">
    <source>
        <dbReference type="Proteomes" id="UP001183202"/>
    </source>
</evidence>
<keyword evidence="2" id="KW-0175">Coiled coil</keyword>
<sequence>MSQDIASTPVRQHGRRRTILLIATALVLIVAITIVAVSCSGNNETGPPTVVVDRGTVALAVSASGSIAPGGRQSLGFADGGTVTEVLVNVGDQVQPGQVLARIDDTVARQTLAQRQATLAQQTATLNKLIGGNSVEAAEASLDKAQDIERATRRQVDATNAANRSATSRAQTQLSFDKSSLDRAEQQYDADRSACRASPRTTTATATTPPAAAATVPTTAAPTGVPTTPSTGGQQPGGQPGTTVTVTVPPPTTTPTSQPTRHRRNSGDSGDSGGNGDSGGSGRVVTERVGLRAASSPLDDDVDDDVALADGRTGAACSRLLSDRSAVQQAEGAVVASQTALDAAEERENTDRAAGDVSIQNAQQGVVTAQNQLGTAGNDRPQDIAAQRAQVEDARAGVVIAQRDLDETVIIAPAVGTVTAINGTAGEVVAPPSAVTALAPGGRAPLPATSGGTGTGTGGSAAPGAGAFLTLDSANSFQVVVPFEEADAARVLPGQPVQVSVDALPNDTLTGRVTSVAPSGVDLSGIVSYYATITVDGAADRLRDGQTAEADVRVEVADNVLRVPAAAVRRSGGQPTVTITGPDGTPVSMPFLAGLVGDDYVEVRSGLTDGDKVELPQATVTARPQDQGPPDN</sequence>
<comment type="subcellular location">
    <subcellularLocation>
        <location evidence="1">Cell envelope</location>
    </subcellularLocation>
</comment>
<feature type="region of interest" description="Disordered" evidence="3">
    <location>
        <begin position="608"/>
        <end position="632"/>
    </location>
</feature>
<comment type="caution">
    <text evidence="6">The sequence shown here is derived from an EMBL/GenBank/DDBJ whole genome shotgun (WGS) entry which is preliminary data.</text>
</comment>
<evidence type="ECO:0000256" key="3">
    <source>
        <dbReference type="SAM" id="MobiDB-lite"/>
    </source>
</evidence>
<feature type="region of interest" description="Disordered" evidence="3">
    <location>
        <begin position="440"/>
        <end position="459"/>
    </location>
</feature>
<dbReference type="Gene3D" id="2.40.50.100">
    <property type="match status" value="1"/>
</dbReference>
<dbReference type="Gene3D" id="2.40.420.20">
    <property type="match status" value="1"/>
</dbReference>
<dbReference type="PANTHER" id="PTHR32347">
    <property type="entry name" value="EFFLUX SYSTEM COMPONENT YKNX-RELATED"/>
    <property type="match status" value="1"/>
</dbReference>
<reference evidence="7" key="1">
    <citation type="submission" date="2023-07" db="EMBL/GenBank/DDBJ databases">
        <title>30 novel species of actinomycetes from the DSMZ collection.</title>
        <authorList>
            <person name="Nouioui I."/>
        </authorList>
    </citation>
    <scope>NUCLEOTIDE SEQUENCE [LARGE SCALE GENOMIC DNA]</scope>
    <source>
        <strain evidence="7">DSM 45834</strain>
    </source>
</reference>
<feature type="compositionally biased region" description="Low complexity" evidence="3">
    <location>
        <begin position="201"/>
        <end position="233"/>
    </location>
</feature>